<evidence type="ECO:0000256" key="1">
    <source>
        <dbReference type="ARBA" id="ARBA00007992"/>
    </source>
</evidence>
<dbReference type="InParanoid" id="A0A067PES9"/>
<dbReference type="PANTHER" id="PTHR13789">
    <property type="entry name" value="MONOOXYGENASE"/>
    <property type="match status" value="1"/>
</dbReference>
<evidence type="ECO:0000313" key="5">
    <source>
        <dbReference type="EMBL" id="KDQ48966.1"/>
    </source>
</evidence>
<evidence type="ECO:0000313" key="6">
    <source>
        <dbReference type="Proteomes" id="UP000027265"/>
    </source>
</evidence>
<protein>
    <recommendedName>
        <fullName evidence="7">FAD-binding domain-containing protein</fullName>
    </recommendedName>
</protein>
<dbReference type="PANTHER" id="PTHR13789:SF147">
    <property type="entry name" value="PUTATIVE (AFU_ORTHOLOGUE AFUA_2G01950)-RELATED"/>
    <property type="match status" value="1"/>
</dbReference>
<gene>
    <name evidence="5" type="ORF">JAAARDRAFT_201268</name>
</gene>
<proteinExistence type="inferred from homology"/>
<organism evidence="5 6">
    <name type="scientific">Jaapia argillacea MUCL 33604</name>
    <dbReference type="NCBI Taxonomy" id="933084"/>
    <lineage>
        <taxon>Eukaryota</taxon>
        <taxon>Fungi</taxon>
        <taxon>Dikarya</taxon>
        <taxon>Basidiomycota</taxon>
        <taxon>Agaricomycotina</taxon>
        <taxon>Agaricomycetes</taxon>
        <taxon>Agaricomycetidae</taxon>
        <taxon>Jaapiales</taxon>
        <taxon>Jaapiaceae</taxon>
        <taxon>Jaapia</taxon>
    </lineage>
</organism>
<dbReference type="EMBL" id="KL197895">
    <property type="protein sequence ID" value="KDQ48966.1"/>
    <property type="molecule type" value="Genomic_DNA"/>
</dbReference>
<dbReference type="InterPro" id="IPR036188">
    <property type="entry name" value="FAD/NAD-bd_sf"/>
</dbReference>
<dbReference type="GO" id="GO:0004497">
    <property type="term" value="F:monooxygenase activity"/>
    <property type="evidence" value="ECO:0007669"/>
    <property type="project" value="UniProtKB-KW"/>
</dbReference>
<dbReference type="HOGENOM" id="CLU_1390424_0_0_1"/>
<dbReference type="SUPFAM" id="SSF51905">
    <property type="entry name" value="FAD/NAD(P)-binding domain"/>
    <property type="match status" value="1"/>
</dbReference>
<feature type="compositionally biased region" description="Low complexity" evidence="4">
    <location>
        <begin position="7"/>
        <end position="23"/>
    </location>
</feature>
<keyword evidence="3" id="KW-0503">Monooxygenase</keyword>
<dbReference type="Proteomes" id="UP000027265">
    <property type="component" value="Unassembled WGS sequence"/>
</dbReference>
<dbReference type="AlphaFoldDB" id="A0A067PES9"/>
<evidence type="ECO:0008006" key="7">
    <source>
        <dbReference type="Google" id="ProtNLM"/>
    </source>
</evidence>
<evidence type="ECO:0000256" key="2">
    <source>
        <dbReference type="ARBA" id="ARBA00023002"/>
    </source>
</evidence>
<evidence type="ECO:0000256" key="3">
    <source>
        <dbReference type="ARBA" id="ARBA00023033"/>
    </source>
</evidence>
<name>A0A067PES9_9AGAM</name>
<comment type="similarity">
    <text evidence="1">Belongs to the paxM FAD-dependent monooxygenase family.</text>
</comment>
<keyword evidence="2" id="KW-0560">Oxidoreductase</keyword>
<dbReference type="Gene3D" id="3.50.50.60">
    <property type="entry name" value="FAD/NAD(P)-binding domain"/>
    <property type="match status" value="1"/>
</dbReference>
<reference evidence="6" key="1">
    <citation type="journal article" date="2014" name="Proc. Natl. Acad. Sci. U.S.A.">
        <title>Extensive sampling of basidiomycete genomes demonstrates inadequacy of the white-rot/brown-rot paradigm for wood decay fungi.</title>
        <authorList>
            <person name="Riley R."/>
            <person name="Salamov A.A."/>
            <person name="Brown D.W."/>
            <person name="Nagy L.G."/>
            <person name="Floudas D."/>
            <person name="Held B.W."/>
            <person name="Levasseur A."/>
            <person name="Lombard V."/>
            <person name="Morin E."/>
            <person name="Otillar R."/>
            <person name="Lindquist E.A."/>
            <person name="Sun H."/>
            <person name="LaButti K.M."/>
            <person name="Schmutz J."/>
            <person name="Jabbour D."/>
            <person name="Luo H."/>
            <person name="Baker S.E."/>
            <person name="Pisabarro A.G."/>
            <person name="Walton J.D."/>
            <person name="Blanchette R.A."/>
            <person name="Henrissat B."/>
            <person name="Martin F."/>
            <person name="Cullen D."/>
            <person name="Hibbett D.S."/>
            <person name="Grigoriev I.V."/>
        </authorList>
    </citation>
    <scope>NUCLEOTIDE SEQUENCE [LARGE SCALE GENOMIC DNA]</scope>
    <source>
        <strain evidence="6">MUCL 33604</strain>
    </source>
</reference>
<evidence type="ECO:0000256" key="4">
    <source>
        <dbReference type="SAM" id="MobiDB-lite"/>
    </source>
</evidence>
<keyword evidence="6" id="KW-1185">Reference proteome</keyword>
<dbReference type="STRING" id="933084.A0A067PES9"/>
<dbReference type="OrthoDB" id="9993796at2759"/>
<dbReference type="InterPro" id="IPR050493">
    <property type="entry name" value="FAD-dep_Monooxygenase_BioMet"/>
</dbReference>
<feature type="region of interest" description="Disordered" evidence="4">
    <location>
        <begin position="167"/>
        <end position="196"/>
    </location>
</feature>
<accession>A0A067PES9</accession>
<sequence length="196" mass="21209">MELRLNSPVVSVTPSSPSNPRPSITLASGEVMKGDLIIGCDGVKSCIREVVLGKKVVVDSIGKPFFLTLSLSKHHPTPQPTDDAAYRAILPTYLMLQDPELHPSVETPETTAGMAPGRHLMAYNIVSSFLPPFSSASLSFSLPSSLPAPPFLPPFLPPSFLLSLYPPSPSRRPSLPTRLIKPQTLTPKPHQRQKSI</sequence>
<feature type="region of interest" description="Disordered" evidence="4">
    <location>
        <begin position="1"/>
        <end position="23"/>
    </location>
</feature>
<feature type="compositionally biased region" description="Low complexity" evidence="4">
    <location>
        <begin position="167"/>
        <end position="176"/>
    </location>
</feature>